<gene>
    <name evidence="1" type="ORF">SDC9_04135</name>
</gene>
<reference evidence="1" key="1">
    <citation type="submission" date="2019-08" db="EMBL/GenBank/DDBJ databases">
        <authorList>
            <person name="Kucharzyk K."/>
            <person name="Murdoch R.W."/>
            <person name="Higgins S."/>
            <person name="Loffler F."/>
        </authorList>
    </citation>
    <scope>NUCLEOTIDE SEQUENCE</scope>
</reference>
<evidence type="ECO:0000313" key="1">
    <source>
        <dbReference type="EMBL" id="MPL58601.1"/>
    </source>
</evidence>
<protein>
    <recommendedName>
        <fullName evidence="2">Phage late control D family protein</fullName>
    </recommendedName>
</protein>
<dbReference type="EMBL" id="VSSQ01000007">
    <property type="protein sequence ID" value="MPL58601.1"/>
    <property type="molecule type" value="Genomic_DNA"/>
</dbReference>
<organism evidence="1">
    <name type="scientific">bioreactor metagenome</name>
    <dbReference type="NCBI Taxonomy" id="1076179"/>
    <lineage>
        <taxon>unclassified sequences</taxon>
        <taxon>metagenomes</taxon>
        <taxon>ecological metagenomes</taxon>
    </lineage>
</organism>
<comment type="caution">
    <text evidence="1">The sequence shown here is derived from an EMBL/GenBank/DDBJ whole genome shotgun (WGS) entry which is preliminary data.</text>
</comment>
<name>A0A644SY88_9ZZZZ</name>
<dbReference type="SUPFAM" id="SSF69279">
    <property type="entry name" value="Phage tail proteins"/>
    <property type="match status" value="1"/>
</dbReference>
<accession>A0A644SY88</accession>
<evidence type="ECO:0008006" key="2">
    <source>
        <dbReference type="Google" id="ProtNLM"/>
    </source>
</evidence>
<dbReference type="AlphaFoldDB" id="A0A644SY88"/>
<sequence>MKARRAKLQLKYNNADISEDLERYLISFSYTDNASGKADDLQITLEDRQGLWKNDWFPEKGATLEASIITSNWEQNGNEETLPCGTFEIDEIECSGSPETVTIKAVSVPESSSLRGEVKTRAWEKTKLSVIANDIASGAGLKLIYDTEDDPGHDRIEQIEQSDLSFLQKLCDGAGLSLKVTDQQIVIFDDSKYEQLEPVMTIKRGVTNILRYSAISATREIYSSCLVKYHNSDSNDNIEYLYVPPNRPATGKKLVINEQVASVQEAEKLAKKRLRQQNKEEVKVSMTLLGKLALVGGVTVLLEGFGVFDGKYFTEQASHSGGSGYTTQIDLRRVLEGY</sequence>
<proteinExistence type="predicted"/>